<dbReference type="Pfam" id="PF25276">
    <property type="entry name" value="DUF7870"/>
    <property type="match status" value="1"/>
</dbReference>
<evidence type="ECO:0000259" key="2">
    <source>
        <dbReference type="Pfam" id="PF08241"/>
    </source>
</evidence>
<comment type="caution">
    <text evidence="4">The sequence shown here is derived from an EMBL/GenBank/DDBJ whole genome shotgun (WGS) entry which is preliminary data.</text>
</comment>
<keyword evidence="5" id="KW-1185">Reference proteome</keyword>
<evidence type="ECO:0008006" key="6">
    <source>
        <dbReference type="Google" id="ProtNLM"/>
    </source>
</evidence>
<name>A0A9Q0JM49_9ROSI</name>
<dbReference type="AlphaFoldDB" id="A0A9Q0JM49"/>
<dbReference type="OrthoDB" id="1076011at2759"/>
<organism evidence="4 5">
    <name type="scientific">Turnera subulata</name>
    <dbReference type="NCBI Taxonomy" id="218843"/>
    <lineage>
        <taxon>Eukaryota</taxon>
        <taxon>Viridiplantae</taxon>
        <taxon>Streptophyta</taxon>
        <taxon>Embryophyta</taxon>
        <taxon>Tracheophyta</taxon>
        <taxon>Spermatophyta</taxon>
        <taxon>Magnoliopsida</taxon>
        <taxon>eudicotyledons</taxon>
        <taxon>Gunneridae</taxon>
        <taxon>Pentapetalae</taxon>
        <taxon>rosids</taxon>
        <taxon>fabids</taxon>
        <taxon>Malpighiales</taxon>
        <taxon>Passifloraceae</taxon>
        <taxon>Turnera</taxon>
    </lineage>
</organism>
<keyword evidence="1" id="KW-0812">Transmembrane</keyword>
<dbReference type="PANTHER" id="PTHR47291:SF1">
    <property type="entry name" value="PEPTIDE UPSTREAM PROTEIN"/>
    <property type="match status" value="1"/>
</dbReference>
<dbReference type="InterPro" id="IPR013216">
    <property type="entry name" value="Methyltransf_11"/>
</dbReference>
<keyword evidence="1" id="KW-1133">Transmembrane helix</keyword>
<dbReference type="Proteomes" id="UP001141552">
    <property type="component" value="Unassembled WGS sequence"/>
</dbReference>
<dbReference type="Pfam" id="PF08241">
    <property type="entry name" value="Methyltransf_11"/>
    <property type="match status" value="1"/>
</dbReference>
<evidence type="ECO:0000256" key="1">
    <source>
        <dbReference type="SAM" id="Phobius"/>
    </source>
</evidence>
<protein>
    <recommendedName>
        <fullName evidence="6">Methyltransferase type 11 domain-containing protein</fullName>
    </recommendedName>
</protein>
<evidence type="ECO:0000259" key="3">
    <source>
        <dbReference type="Pfam" id="PF25276"/>
    </source>
</evidence>
<dbReference type="GO" id="GO:0008757">
    <property type="term" value="F:S-adenosylmethionine-dependent methyltransferase activity"/>
    <property type="evidence" value="ECO:0007669"/>
    <property type="project" value="InterPro"/>
</dbReference>
<dbReference type="EMBL" id="JAKUCV010001068">
    <property type="protein sequence ID" value="KAJ4847861.1"/>
    <property type="molecule type" value="Genomic_DNA"/>
</dbReference>
<dbReference type="InterPro" id="IPR029063">
    <property type="entry name" value="SAM-dependent_MTases_sf"/>
</dbReference>
<feature type="domain" description="Methyltransferase type 11" evidence="2">
    <location>
        <begin position="145"/>
        <end position="186"/>
    </location>
</feature>
<dbReference type="InterPro" id="IPR057192">
    <property type="entry name" value="DUF7870"/>
</dbReference>
<dbReference type="SUPFAM" id="SSF53335">
    <property type="entry name" value="S-adenosyl-L-methionine-dependent methyltransferases"/>
    <property type="match status" value="1"/>
</dbReference>
<dbReference type="PANTHER" id="PTHR47291">
    <property type="entry name" value="PEPTIDE UPSTREAM PROTEIN"/>
    <property type="match status" value="1"/>
</dbReference>
<feature type="transmembrane region" description="Helical" evidence="1">
    <location>
        <begin position="20"/>
        <end position="39"/>
    </location>
</feature>
<gene>
    <name evidence="4" type="ORF">Tsubulata_000209</name>
</gene>
<sequence length="462" mass="51391">MDLKALKLQILSGSIARRVLLRAFMLTMAFSVIPLVQILTGSDSILMGSLNHRGCDLPFSLSGTILTKNPLLKPMWSTFECEKDVNLTNDVATELMGMHLLDYSVKALCIGEGSASAVYALRELGLVNVCGVHRHPFFSLRQRKLVYELEYADNAFDFVFSRDLDRVSVPAVLVLEIERILKPGGIGAMLVGGSIMNANSLIRSATPVSSLLKTSNIIHVGFVHEFTLVVFKKRFDGAGYFQQFLMPGDCQSVVNNRPYMEYLEPIAETKPVGFEEKVAYLPKYVDMLSKKRLVYIEIGAAEHLNASSANWFLPSYPVDHKAFNVYFVDHNTSVLLSCVKKPGVTFIYCPGLAGDNVAPSPYAEDLDPSVLDDGFDFLAWFRETVHYADFVVLKMKVGEVELKFLSDLFRTETICLVDELFLSCPDDGDGNGNRNGMAKADCVALLNSLRSSGVYAHQWWEE</sequence>
<accession>A0A9Q0JM49</accession>
<evidence type="ECO:0000313" key="4">
    <source>
        <dbReference type="EMBL" id="KAJ4847861.1"/>
    </source>
</evidence>
<evidence type="ECO:0000313" key="5">
    <source>
        <dbReference type="Proteomes" id="UP001141552"/>
    </source>
</evidence>
<keyword evidence="1" id="KW-0472">Membrane</keyword>
<proteinExistence type="predicted"/>
<feature type="domain" description="DUF7870" evidence="3">
    <location>
        <begin position="377"/>
        <end position="460"/>
    </location>
</feature>
<reference evidence="4" key="2">
    <citation type="journal article" date="2023" name="Plants (Basel)">
        <title>Annotation of the Turnera subulata (Passifloraceae) Draft Genome Reveals the S-Locus Evolved after the Divergence of Turneroideae from Passifloroideae in a Stepwise Manner.</title>
        <authorList>
            <person name="Henning P.M."/>
            <person name="Roalson E.H."/>
            <person name="Mir W."/>
            <person name="McCubbin A.G."/>
            <person name="Shore J.S."/>
        </authorList>
    </citation>
    <scope>NUCLEOTIDE SEQUENCE</scope>
    <source>
        <strain evidence="4">F60SS</strain>
    </source>
</reference>
<reference evidence="4" key="1">
    <citation type="submission" date="2022-02" db="EMBL/GenBank/DDBJ databases">
        <authorList>
            <person name="Henning P.M."/>
            <person name="McCubbin A.G."/>
            <person name="Shore J.S."/>
        </authorList>
    </citation>
    <scope>NUCLEOTIDE SEQUENCE</scope>
    <source>
        <strain evidence="4">F60SS</strain>
        <tissue evidence="4">Leaves</tissue>
    </source>
</reference>